<evidence type="ECO:0000259" key="2">
    <source>
        <dbReference type="Pfam" id="PF25973"/>
    </source>
</evidence>
<reference evidence="3 4" key="1">
    <citation type="submission" date="2017-03" db="EMBL/GenBank/DDBJ databases">
        <title>Draft Genome sequence of Marispirochaeta sp. strain JC444.</title>
        <authorList>
            <person name="Shivani Y."/>
            <person name="Subhash Y."/>
            <person name="Sasikala C."/>
            <person name="Ramana C."/>
        </authorList>
    </citation>
    <scope>NUCLEOTIDE SEQUENCE [LARGE SCALE GENOMIC DNA]</scope>
    <source>
        <strain evidence="3 4">JC444</strain>
    </source>
</reference>
<dbReference type="STRING" id="1963862.B4O97_16905"/>
<dbReference type="GO" id="GO:1990281">
    <property type="term" value="C:efflux pump complex"/>
    <property type="evidence" value="ECO:0007669"/>
    <property type="project" value="TreeGrafter"/>
</dbReference>
<dbReference type="AlphaFoldDB" id="A0A1Y1RU20"/>
<dbReference type="EMBL" id="MWQY01000024">
    <property type="protein sequence ID" value="ORC31826.1"/>
    <property type="molecule type" value="Genomic_DNA"/>
</dbReference>
<dbReference type="Gene3D" id="1.10.287.470">
    <property type="entry name" value="Helix hairpin bin"/>
    <property type="match status" value="1"/>
</dbReference>
<dbReference type="Gene3D" id="2.40.50.100">
    <property type="match status" value="1"/>
</dbReference>
<dbReference type="SUPFAM" id="SSF111369">
    <property type="entry name" value="HlyD-like secretion proteins"/>
    <property type="match status" value="1"/>
</dbReference>
<dbReference type="PANTHER" id="PTHR30469">
    <property type="entry name" value="MULTIDRUG RESISTANCE PROTEIN MDTA"/>
    <property type="match status" value="1"/>
</dbReference>
<proteinExistence type="inferred from homology"/>
<dbReference type="Gene3D" id="2.40.30.170">
    <property type="match status" value="1"/>
</dbReference>
<dbReference type="OrthoDB" id="9784685at2"/>
<gene>
    <name evidence="3" type="ORF">B4O97_16905</name>
</gene>
<dbReference type="PROSITE" id="PS51257">
    <property type="entry name" value="PROKAR_LIPOPROTEIN"/>
    <property type="match status" value="1"/>
</dbReference>
<organism evidence="3 4">
    <name type="scientific">Marispirochaeta aestuarii</name>
    <dbReference type="NCBI Taxonomy" id="1963862"/>
    <lineage>
        <taxon>Bacteria</taxon>
        <taxon>Pseudomonadati</taxon>
        <taxon>Spirochaetota</taxon>
        <taxon>Spirochaetia</taxon>
        <taxon>Spirochaetales</taxon>
        <taxon>Spirochaetaceae</taxon>
        <taxon>Marispirochaeta</taxon>
    </lineage>
</organism>
<accession>A0A1Y1RU20</accession>
<name>A0A1Y1RU20_9SPIO</name>
<dbReference type="InterPro" id="IPR006143">
    <property type="entry name" value="RND_pump_MFP"/>
</dbReference>
<dbReference type="Proteomes" id="UP000192343">
    <property type="component" value="Unassembled WGS sequence"/>
</dbReference>
<comment type="similarity">
    <text evidence="1">Belongs to the membrane fusion protein (MFP) (TC 8.A.1) family.</text>
</comment>
<dbReference type="Pfam" id="PF25973">
    <property type="entry name" value="BSH_CzcB"/>
    <property type="match status" value="1"/>
</dbReference>
<evidence type="ECO:0000313" key="3">
    <source>
        <dbReference type="EMBL" id="ORC31826.1"/>
    </source>
</evidence>
<dbReference type="NCBIfam" id="TIGR01730">
    <property type="entry name" value="RND_mfp"/>
    <property type="match status" value="1"/>
</dbReference>
<protein>
    <recommendedName>
        <fullName evidence="2">CzcB-like barrel-sandwich hybrid domain-containing protein</fullName>
    </recommendedName>
</protein>
<evidence type="ECO:0000256" key="1">
    <source>
        <dbReference type="ARBA" id="ARBA00009477"/>
    </source>
</evidence>
<dbReference type="GO" id="GO:0015562">
    <property type="term" value="F:efflux transmembrane transporter activity"/>
    <property type="evidence" value="ECO:0007669"/>
    <property type="project" value="TreeGrafter"/>
</dbReference>
<comment type="caution">
    <text evidence="3">The sequence shown here is derived from an EMBL/GenBank/DDBJ whole genome shotgun (WGS) entry which is preliminary data.</text>
</comment>
<evidence type="ECO:0000313" key="4">
    <source>
        <dbReference type="Proteomes" id="UP000192343"/>
    </source>
</evidence>
<dbReference type="InterPro" id="IPR058647">
    <property type="entry name" value="BSH_CzcB-like"/>
</dbReference>
<sequence>MIQKHKALWIMAIILLMVLAGCSAGGSIGKTEGKPAAEKPVAVRVEKPRITSLERRISYIGTVYARQEVPIIARVQGTLAELPFREGESFSRDEILAMLDSPELGAAVERLEAEVDYWGRRHTTDKNLVAKGALAPEQADSSERAIRSARASLDEAKAQLAKTVVTAPFDGTVLDWPAEIGQPVMPGQPLILIGDESREIKVDVVEEDLERGIGIGTQVELHINNGPSVAASVSAISPAASGQSRTFSVTIPIPDTNLAKGLWRKGASIRTEFIVQRQVDVVAVPTRALADRDSNPHLFVITGETAHRVDIEPGISQEGWVAVDFDWNGQDFVAVTNLSSLQNGAPVYAVNAERSR</sequence>
<keyword evidence="4" id="KW-1185">Reference proteome</keyword>
<feature type="domain" description="CzcB-like barrel-sandwich hybrid" evidence="2">
    <location>
        <begin position="69"/>
        <end position="194"/>
    </location>
</feature>
<dbReference type="Gene3D" id="2.40.420.20">
    <property type="match status" value="1"/>
</dbReference>
<dbReference type="RefSeq" id="WP_083052676.1">
    <property type="nucleotide sequence ID" value="NZ_MWQY01000024.1"/>
</dbReference>
<dbReference type="PANTHER" id="PTHR30469:SF15">
    <property type="entry name" value="HLYD FAMILY OF SECRETION PROTEINS"/>
    <property type="match status" value="1"/>
</dbReference>